<dbReference type="InterPro" id="IPR049614">
    <property type="entry name" value="HrpB_DEXH"/>
</dbReference>
<evidence type="ECO:0008006" key="8">
    <source>
        <dbReference type="Google" id="ProtNLM"/>
    </source>
</evidence>
<dbReference type="CDD" id="cd18791">
    <property type="entry name" value="SF2_C_RHA"/>
    <property type="match status" value="1"/>
</dbReference>
<evidence type="ECO:0000256" key="1">
    <source>
        <dbReference type="ARBA" id="ARBA00022741"/>
    </source>
</evidence>
<proteinExistence type="predicted"/>
<dbReference type="PANTHER" id="PTHR43519:SF1">
    <property type="entry name" value="ATP-DEPENDENT RNA HELICASE HRPB"/>
    <property type="match status" value="1"/>
</dbReference>
<keyword evidence="2" id="KW-0378">Hydrolase</keyword>
<evidence type="ECO:0000256" key="2">
    <source>
        <dbReference type="ARBA" id="ARBA00022801"/>
    </source>
</evidence>
<dbReference type="InterPro" id="IPR013689">
    <property type="entry name" value="RNA_helicase_ATP-dep_HrpB_C"/>
</dbReference>
<evidence type="ECO:0000259" key="5">
    <source>
        <dbReference type="PROSITE" id="PS51192"/>
    </source>
</evidence>
<dbReference type="GO" id="GO:0003676">
    <property type="term" value="F:nucleic acid binding"/>
    <property type="evidence" value="ECO:0007669"/>
    <property type="project" value="InterPro"/>
</dbReference>
<feature type="domain" description="Helicase ATP-binding" evidence="5">
    <location>
        <begin position="15"/>
        <end position="179"/>
    </location>
</feature>
<dbReference type="SMART" id="SM00487">
    <property type="entry name" value="DEXDc"/>
    <property type="match status" value="1"/>
</dbReference>
<dbReference type="InterPro" id="IPR014001">
    <property type="entry name" value="Helicase_ATP-bd"/>
</dbReference>
<dbReference type="PROSITE" id="PS51192">
    <property type="entry name" value="HELICASE_ATP_BIND_1"/>
    <property type="match status" value="1"/>
</dbReference>
<dbReference type="GO" id="GO:0016787">
    <property type="term" value="F:hydrolase activity"/>
    <property type="evidence" value="ECO:0007669"/>
    <property type="project" value="UniProtKB-KW"/>
</dbReference>
<dbReference type="PIRSF" id="PIRSF005496">
    <property type="entry name" value="ATP_hel_hrpB"/>
    <property type="match status" value="1"/>
</dbReference>
<dbReference type="GO" id="GO:0004386">
    <property type="term" value="F:helicase activity"/>
    <property type="evidence" value="ECO:0007669"/>
    <property type="project" value="UniProtKB-KW"/>
</dbReference>
<organism evidence="7">
    <name type="scientific">bioreactor metagenome</name>
    <dbReference type="NCBI Taxonomy" id="1076179"/>
    <lineage>
        <taxon>unclassified sequences</taxon>
        <taxon>metagenomes</taxon>
        <taxon>ecological metagenomes</taxon>
    </lineage>
</organism>
<sequence>MMTSLPINDVLANLKKTLRSHVNAVLTAPPGAGKTTRIPLALMGEYWLNSKKIIMLEPRRLAARSAARYMAALLGEQVGETVGYRIRLDRCIGPKTIIEVVTEGVLTRMLQADPALEGVGLVIFDEFHERNLQADLGLALCLESQSVLWSDLRLLIMSATLDAQPVATLLGHAPVIVSNGREFPVETIYLKQSSHERLEAVVTGVIRKALHAESGDLLVFLPGAGEIRRVAKRLEEARLEDIRIAPLHGSLPQREQDLAIAPSRPGERKVVLATSIAETSLTVEGVRVVIDSGLMRVPRFSARTGMSRLETVFVSRASADQRRGRAGRLGPGICYRLWTREFDLHLVESRQPEILEADLAPLVLELAVWGGQDPYELAWLDPPPRSALSQAKQLLTELGAFTTAGKITAHGRQMAACGIHPRLAHMILQGISLQLGPLACELAALLGERDLLRGEVQDADIRLRLEGLRYARGCDLSIQRKIRAELAHLQRLFKIKAEHQDSDACGLLLALAYPDRVAQQRNNGKFLLKNGRGAMLPNLQPLSQAGWLATVQIDDKGDDSRILLAAPLQVEDLTSQFADQLEIQEVIAWDRSSQSVRSKRYQKFGALTIKEESLLKPNPGKVLTALLEGIKQEGLAILPWTRTARRLQQRLVFMHCHQEDWPEMTDEALLATLDDWLAPYLYGVISRTHLEKINLIEILESRLSWEQRQQLDTWAPTHVVVPSGQKIPVDYSVPDTPVLAVRLQELFGLKETPRIARGRVALTMHLLSPAHRPVQVTKDLASFWQNAYFEVKKDLAGRYPKHEWPDDPLIAVPTRVKKRT</sequence>
<dbReference type="PROSITE" id="PS51194">
    <property type="entry name" value="HELICASE_CTER"/>
    <property type="match status" value="1"/>
</dbReference>
<dbReference type="AlphaFoldDB" id="A0A644T9N9"/>
<keyword evidence="1" id="KW-0547">Nucleotide-binding</keyword>
<dbReference type="InterPro" id="IPR011545">
    <property type="entry name" value="DEAD/DEAH_box_helicase_dom"/>
</dbReference>
<dbReference type="SMART" id="SM00847">
    <property type="entry name" value="HA2"/>
    <property type="match status" value="1"/>
</dbReference>
<accession>A0A644T9N9</accession>
<keyword evidence="4" id="KW-0067">ATP-binding</keyword>
<dbReference type="CDD" id="cd17990">
    <property type="entry name" value="DEXHc_HrpB"/>
    <property type="match status" value="1"/>
</dbReference>
<keyword evidence="3" id="KW-0347">Helicase</keyword>
<protein>
    <recommendedName>
        <fullName evidence="8">ATP-dependent helicase HrpB</fullName>
    </recommendedName>
</protein>
<dbReference type="InterPro" id="IPR007502">
    <property type="entry name" value="Helicase-assoc_dom"/>
</dbReference>
<dbReference type="InterPro" id="IPR027417">
    <property type="entry name" value="P-loop_NTPase"/>
</dbReference>
<feature type="domain" description="Helicase C-terminal" evidence="6">
    <location>
        <begin position="205"/>
        <end position="370"/>
    </location>
</feature>
<dbReference type="GO" id="GO:0005524">
    <property type="term" value="F:ATP binding"/>
    <property type="evidence" value="ECO:0007669"/>
    <property type="project" value="UniProtKB-KW"/>
</dbReference>
<dbReference type="SUPFAM" id="SSF52540">
    <property type="entry name" value="P-loop containing nucleoside triphosphate hydrolases"/>
    <property type="match status" value="2"/>
</dbReference>
<dbReference type="PANTHER" id="PTHR43519">
    <property type="entry name" value="ATP-DEPENDENT RNA HELICASE HRPB"/>
    <property type="match status" value="1"/>
</dbReference>
<evidence type="ECO:0000313" key="7">
    <source>
        <dbReference type="EMBL" id="MPL63560.1"/>
    </source>
</evidence>
<dbReference type="Gene3D" id="3.40.50.300">
    <property type="entry name" value="P-loop containing nucleotide triphosphate hydrolases"/>
    <property type="match status" value="2"/>
</dbReference>
<dbReference type="InterPro" id="IPR010225">
    <property type="entry name" value="HrpB"/>
</dbReference>
<dbReference type="EMBL" id="VSSQ01000021">
    <property type="protein sequence ID" value="MPL63560.1"/>
    <property type="molecule type" value="Genomic_DNA"/>
</dbReference>
<reference evidence="7" key="1">
    <citation type="submission" date="2019-08" db="EMBL/GenBank/DDBJ databases">
        <authorList>
            <person name="Kucharzyk K."/>
            <person name="Murdoch R.W."/>
            <person name="Higgins S."/>
            <person name="Loffler F."/>
        </authorList>
    </citation>
    <scope>NUCLEOTIDE SEQUENCE</scope>
</reference>
<comment type="caution">
    <text evidence="7">The sequence shown here is derived from an EMBL/GenBank/DDBJ whole genome shotgun (WGS) entry which is preliminary data.</text>
</comment>
<dbReference type="Pfam" id="PF00271">
    <property type="entry name" value="Helicase_C"/>
    <property type="match status" value="1"/>
</dbReference>
<gene>
    <name evidence="7" type="ORF">SDC9_09200</name>
</gene>
<evidence type="ECO:0000256" key="3">
    <source>
        <dbReference type="ARBA" id="ARBA00022806"/>
    </source>
</evidence>
<dbReference type="SMART" id="SM00490">
    <property type="entry name" value="HELICc"/>
    <property type="match status" value="1"/>
</dbReference>
<dbReference type="FunFam" id="3.40.50.300:FF:002125">
    <property type="entry name" value="ATP-dependent helicase HrpB"/>
    <property type="match status" value="1"/>
</dbReference>
<name>A0A644T9N9_9ZZZZ</name>
<evidence type="ECO:0000259" key="6">
    <source>
        <dbReference type="PROSITE" id="PS51194"/>
    </source>
</evidence>
<evidence type="ECO:0000256" key="4">
    <source>
        <dbReference type="ARBA" id="ARBA00022840"/>
    </source>
</evidence>
<dbReference type="InterPro" id="IPR001650">
    <property type="entry name" value="Helicase_C-like"/>
</dbReference>
<dbReference type="Gene3D" id="1.20.120.1080">
    <property type="match status" value="1"/>
</dbReference>
<dbReference type="Pfam" id="PF00270">
    <property type="entry name" value="DEAD"/>
    <property type="match status" value="1"/>
</dbReference>
<dbReference type="Pfam" id="PF08482">
    <property type="entry name" value="HrpB_C"/>
    <property type="match status" value="1"/>
</dbReference>
<dbReference type="NCBIfam" id="TIGR01970">
    <property type="entry name" value="DEAH_box_HrpB"/>
    <property type="match status" value="1"/>
</dbReference>